<keyword evidence="2" id="KW-1185">Reference proteome</keyword>
<dbReference type="EMBL" id="JAAOAR010000960">
    <property type="protein sequence ID" value="KAF5572272.1"/>
    <property type="molecule type" value="Genomic_DNA"/>
</dbReference>
<gene>
    <name evidence="1" type="ORF">FPANT_13217</name>
</gene>
<sequence length="108" mass="11662">MTTSSSAPSGDLTSQILQALSEKSPLLSSEAFPTIAFQDIKAALDRLASRSMITYETIDKEEAILEPEAEQIAEHGSHEARVFEALRNAVEGLSIQDLEKAIGDKTVT</sequence>
<proteinExistence type="predicted"/>
<accession>A0A8H5NMS0</accession>
<name>A0A8H5NMS0_9HYPO</name>
<feature type="non-terminal residue" evidence="1">
    <location>
        <position position="108"/>
    </location>
</feature>
<evidence type="ECO:0000313" key="2">
    <source>
        <dbReference type="Proteomes" id="UP000544095"/>
    </source>
</evidence>
<dbReference type="Proteomes" id="UP000544095">
    <property type="component" value="Unassembled WGS sequence"/>
</dbReference>
<organism evidence="1 2">
    <name type="scientific">Fusarium pseudoanthophilum</name>
    <dbReference type="NCBI Taxonomy" id="48495"/>
    <lineage>
        <taxon>Eukaryota</taxon>
        <taxon>Fungi</taxon>
        <taxon>Dikarya</taxon>
        <taxon>Ascomycota</taxon>
        <taxon>Pezizomycotina</taxon>
        <taxon>Sordariomycetes</taxon>
        <taxon>Hypocreomycetidae</taxon>
        <taxon>Hypocreales</taxon>
        <taxon>Nectriaceae</taxon>
        <taxon>Fusarium</taxon>
        <taxon>Fusarium fujikuroi species complex</taxon>
    </lineage>
</organism>
<dbReference type="GO" id="GO:0004812">
    <property type="term" value="F:aminoacyl-tRNA ligase activity"/>
    <property type="evidence" value="ECO:0007669"/>
    <property type="project" value="UniProtKB-KW"/>
</dbReference>
<comment type="caution">
    <text evidence="1">The sequence shown here is derived from an EMBL/GenBank/DDBJ whole genome shotgun (WGS) entry which is preliminary data.</text>
</comment>
<protein>
    <submittedName>
        <fullName evidence="1">Phenylalanyl-tRNA synthetase alpha chain</fullName>
    </submittedName>
</protein>
<keyword evidence="1" id="KW-0030">Aminoacyl-tRNA synthetase</keyword>
<reference evidence="1 2" key="1">
    <citation type="submission" date="2020-05" db="EMBL/GenBank/DDBJ databases">
        <title>Identification and distribution of gene clusters putatively required for synthesis of sphingolipid metabolism inhibitors in phylogenetically diverse species of the filamentous fungus Fusarium.</title>
        <authorList>
            <person name="Kim H.-S."/>
            <person name="Busman M."/>
            <person name="Brown D.W."/>
            <person name="Divon H."/>
            <person name="Uhlig S."/>
            <person name="Proctor R.H."/>
        </authorList>
    </citation>
    <scope>NUCLEOTIDE SEQUENCE [LARGE SCALE GENOMIC DNA]</scope>
    <source>
        <strain evidence="1 2">NRRL 25211</strain>
    </source>
</reference>
<keyword evidence="1" id="KW-0436">Ligase</keyword>
<evidence type="ECO:0000313" key="1">
    <source>
        <dbReference type="EMBL" id="KAF5572272.1"/>
    </source>
</evidence>
<dbReference type="AlphaFoldDB" id="A0A8H5NMS0"/>